<dbReference type="STRING" id="1093900.A0A507B2P5"/>
<dbReference type="InterPro" id="IPR024079">
    <property type="entry name" value="MetalloPept_cat_dom_sf"/>
</dbReference>
<organism evidence="1 2">
    <name type="scientific">Thyridium curvatum</name>
    <dbReference type="NCBI Taxonomy" id="1093900"/>
    <lineage>
        <taxon>Eukaryota</taxon>
        <taxon>Fungi</taxon>
        <taxon>Dikarya</taxon>
        <taxon>Ascomycota</taxon>
        <taxon>Pezizomycotina</taxon>
        <taxon>Sordariomycetes</taxon>
        <taxon>Sordariomycetidae</taxon>
        <taxon>Thyridiales</taxon>
        <taxon>Thyridiaceae</taxon>
        <taxon>Thyridium</taxon>
    </lineage>
</organism>
<sequence length="281" mass="32539">MVKFSMQTALARSTLVANILRPYKTQGASHKPNARIMNQMKQIFGKDDVDTAGTLLGIFERIASFRYKDLDARGEAWKGDRDFLDLEIWCNSDYVIELEYGESNVLYHDTVQDMPVENWRTLVKMKHQHDPDLEAVTSPAHHKDPKKQWPVKSPEVITFNPGYIKEVTDKNSIFNADRIRKAEINDLRDRINSHFRRTKKGWTNVDLLETLELVLHHELTHLKHTADTIDVDSPNSYGWLDVLRLKSIKNADNLAYFALVVDLIQNHHYDVDAKGKLVRFT</sequence>
<evidence type="ECO:0000313" key="1">
    <source>
        <dbReference type="EMBL" id="TPX11341.1"/>
    </source>
</evidence>
<proteinExistence type="predicted"/>
<evidence type="ECO:0000313" key="2">
    <source>
        <dbReference type="Proteomes" id="UP000319257"/>
    </source>
</evidence>
<dbReference type="RefSeq" id="XP_030993052.1">
    <property type="nucleotide sequence ID" value="XM_031134381.1"/>
</dbReference>
<name>A0A507B2P5_9PEZI</name>
<dbReference type="GeneID" id="41968606"/>
<dbReference type="GO" id="GO:0008237">
    <property type="term" value="F:metallopeptidase activity"/>
    <property type="evidence" value="ECO:0007669"/>
    <property type="project" value="InterPro"/>
</dbReference>
<accession>A0A507B2P5</accession>
<protein>
    <submittedName>
        <fullName evidence="1">Uncharacterized protein</fullName>
    </submittedName>
</protein>
<keyword evidence="2" id="KW-1185">Reference proteome</keyword>
<gene>
    <name evidence="1" type="ORF">E0L32_001159</name>
</gene>
<dbReference type="OrthoDB" id="4804857at2759"/>
<dbReference type="EMBL" id="SKBQ01000004">
    <property type="protein sequence ID" value="TPX11341.1"/>
    <property type="molecule type" value="Genomic_DNA"/>
</dbReference>
<dbReference type="InParanoid" id="A0A507B2P5"/>
<reference evidence="1 2" key="1">
    <citation type="submission" date="2019-06" db="EMBL/GenBank/DDBJ databases">
        <title>Draft genome sequence of the filamentous fungus Phialemoniopsis curvata isolated from diesel fuel.</title>
        <authorList>
            <person name="Varaljay V.A."/>
            <person name="Lyon W.J."/>
            <person name="Crouch A.L."/>
            <person name="Drake C.E."/>
            <person name="Hollomon J.M."/>
            <person name="Nadeau L.J."/>
            <person name="Nunn H.S."/>
            <person name="Stevenson B.S."/>
            <person name="Bojanowski C.L."/>
            <person name="Crookes-Goodson W.J."/>
        </authorList>
    </citation>
    <scope>NUCLEOTIDE SEQUENCE [LARGE SCALE GENOMIC DNA]</scope>
    <source>
        <strain evidence="1 2">D216</strain>
    </source>
</reference>
<dbReference type="Proteomes" id="UP000319257">
    <property type="component" value="Unassembled WGS sequence"/>
</dbReference>
<dbReference type="AlphaFoldDB" id="A0A507B2P5"/>
<dbReference type="Gene3D" id="3.40.390.10">
    <property type="entry name" value="Collagenase (Catalytic Domain)"/>
    <property type="match status" value="1"/>
</dbReference>
<comment type="caution">
    <text evidence="1">The sequence shown here is derived from an EMBL/GenBank/DDBJ whole genome shotgun (WGS) entry which is preliminary data.</text>
</comment>